<dbReference type="InterPro" id="IPR036551">
    <property type="entry name" value="Flavin_trans-like"/>
</dbReference>
<accession>A0A8H4VPS0</accession>
<dbReference type="SUPFAM" id="SSF52507">
    <property type="entry name" value="Homo-oligomeric flavin-containing Cys decarboxylases, HFCD"/>
    <property type="match status" value="1"/>
</dbReference>
<dbReference type="Proteomes" id="UP000521872">
    <property type="component" value="Unassembled WGS sequence"/>
</dbReference>
<evidence type="ECO:0000313" key="4">
    <source>
        <dbReference type="EMBL" id="KAF4615599.1"/>
    </source>
</evidence>
<keyword evidence="1" id="KW-0173">Coenzyme A biosynthesis</keyword>
<dbReference type="GO" id="GO:0071513">
    <property type="term" value="C:phosphopantothenoylcysteine decarboxylase complex"/>
    <property type="evidence" value="ECO:0007669"/>
    <property type="project" value="TreeGrafter"/>
</dbReference>
<feature type="domain" description="Flavoprotein" evidence="3">
    <location>
        <begin position="28"/>
        <end position="217"/>
    </location>
</feature>
<comment type="similarity">
    <text evidence="2">Belongs to the HFCD (homooligomeric flavin containing Cys decarboxylase) superfamily.</text>
</comment>
<name>A0A8H4VPS0_9AGAR</name>
<gene>
    <name evidence="4" type="ORF">D9613_012888</name>
</gene>
<evidence type="ECO:0000313" key="5">
    <source>
        <dbReference type="Proteomes" id="UP000521872"/>
    </source>
</evidence>
<dbReference type="GO" id="GO:0015937">
    <property type="term" value="P:coenzyme A biosynthetic process"/>
    <property type="evidence" value="ECO:0007669"/>
    <property type="project" value="UniProtKB-KW"/>
</dbReference>
<dbReference type="PANTHER" id="PTHR14359:SF6">
    <property type="entry name" value="PHOSPHOPANTOTHENOYLCYSTEINE DECARBOXYLASE"/>
    <property type="match status" value="1"/>
</dbReference>
<evidence type="ECO:0000256" key="2">
    <source>
        <dbReference type="ARBA" id="ARBA00038350"/>
    </source>
</evidence>
<evidence type="ECO:0000259" key="3">
    <source>
        <dbReference type="Pfam" id="PF02441"/>
    </source>
</evidence>
<reference evidence="4 5" key="1">
    <citation type="submission" date="2019-12" db="EMBL/GenBank/DDBJ databases">
        <authorList>
            <person name="Floudas D."/>
            <person name="Bentzer J."/>
            <person name="Ahren D."/>
            <person name="Johansson T."/>
            <person name="Persson P."/>
            <person name="Tunlid A."/>
        </authorList>
    </citation>
    <scope>NUCLEOTIDE SEQUENCE [LARGE SCALE GENOMIC DNA]</scope>
    <source>
        <strain evidence="4 5">CBS 102.39</strain>
    </source>
</reference>
<sequence length="239" mass="25820">MTTTSTSHPSLRARSFTAADARVPGHTHVLLITTGSVASIKAPLIVKELMSYKNTLIQVVATKSSLAFYTKEDIAEASGGKVTVWTDEDEWGPNKFVIGSPILHIELRRWADIVLVAPCSANTMAKIAGGLCDNLVTSLLRALSPSTPTYLFPAMNTLMYTHPLTAKHLSVIREEIDYTVIGPQGAEGTKGKTLACGDIGVGAMTEWKDIVGVVVEKFGLVKDATAVRARVLFRNDYCR</sequence>
<dbReference type="GO" id="GO:0010181">
    <property type="term" value="F:FMN binding"/>
    <property type="evidence" value="ECO:0007669"/>
    <property type="project" value="TreeGrafter"/>
</dbReference>
<dbReference type="PANTHER" id="PTHR14359">
    <property type="entry name" value="HOMO-OLIGOMERIC FLAVIN CONTAINING CYS DECARBOXYLASE FAMILY"/>
    <property type="match status" value="1"/>
</dbReference>
<dbReference type="Pfam" id="PF02441">
    <property type="entry name" value="Flavoprotein"/>
    <property type="match status" value="1"/>
</dbReference>
<proteinExistence type="inferred from homology"/>
<dbReference type="AlphaFoldDB" id="A0A8H4VPS0"/>
<keyword evidence="5" id="KW-1185">Reference proteome</keyword>
<evidence type="ECO:0000256" key="1">
    <source>
        <dbReference type="ARBA" id="ARBA00022993"/>
    </source>
</evidence>
<organism evidence="4 5">
    <name type="scientific">Agrocybe pediades</name>
    <dbReference type="NCBI Taxonomy" id="84607"/>
    <lineage>
        <taxon>Eukaryota</taxon>
        <taxon>Fungi</taxon>
        <taxon>Dikarya</taxon>
        <taxon>Basidiomycota</taxon>
        <taxon>Agaricomycotina</taxon>
        <taxon>Agaricomycetes</taxon>
        <taxon>Agaricomycetidae</taxon>
        <taxon>Agaricales</taxon>
        <taxon>Agaricineae</taxon>
        <taxon>Strophariaceae</taxon>
        <taxon>Agrocybe</taxon>
    </lineage>
</organism>
<dbReference type="Gene3D" id="3.40.50.1950">
    <property type="entry name" value="Flavin prenyltransferase-like"/>
    <property type="match status" value="1"/>
</dbReference>
<dbReference type="EMBL" id="JAACJL010000035">
    <property type="protein sequence ID" value="KAF4615599.1"/>
    <property type="molecule type" value="Genomic_DNA"/>
</dbReference>
<dbReference type="GO" id="GO:0004633">
    <property type="term" value="F:phosphopantothenoylcysteine decarboxylase activity"/>
    <property type="evidence" value="ECO:0007669"/>
    <property type="project" value="TreeGrafter"/>
</dbReference>
<comment type="caution">
    <text evidence="4">The sequence shown here is derived from an EMBL/GenBank/DDBJ whole genome shotgun (WGS) entry which is preliminary data.</text>
</comment>
<dbReference type="InterPro" id="IPR003382">
    <property type="entry name" value="Flavoprotein"/>
</dbReference>
<protein>
    <recommendedName>
        <fullName evidence="3">Flavoprotein domain-containing protein</fullName>
    </recommendedName>
</protein>